<dbReference type="Gene3D" id="3.10.20.410">
    <property type="match status" value="1"/>
</dbReference>
<dbReference type="PANTHER" id="PTHR30451:SF20">
    <property type="entry name" value="FIMBRIAE USHER"/>
    <property type="match status" value="1"/>
</dbReference>
<dbReference type="InterPro" id="IPR042186">
    <property type="entry name" value="FimD_plug_dom"/>
</dbReference>
<evidence type="ECO:0000259" key="11">
    <source>
        <dbReference type="Pfam" id="PF13953"/>
    </source>
</evidence>
<dbReference type="InterPro" id="IPR025949">
    <property type="entry name" value="PapC-like_C"/>
</dbReference>
<keyword evidence="8 9" id="KW-0998">Cell outer membrane</keyword>
<dbReference type="GO" id="GO:0009297">
    <property type="term" value="P:pilus assembly"/>
    <property type="evidence" value="ECO:0007669"/>
    <property type="project" value="InterPro"/>
</dbReference>
<dbReference type="Gene3D" id="2.60.40.2070">
    <property type="match status" value="1"/>
</dbReference>
<dbReference type="InterPro" id="IPR037224">
    <property type="entry name" value="PapC_N_sf"/>
</dbReference>
<evidence type="ECO:0000256" key="7">
    <source>
        <dbReference type="ARBA" id="ARBA00023136"/>
    </source>
</evidence>
<proteinExistence type="inferred from homology"/>
<evidence type="ECO:0000313" key="13">
    <source>
        <dbReference type="EMBL" id="XDK39220.1"/>
    </source>
</evidence>
<dbReference type="Pfam" id="PF13954">
    <property type="entry name" value="PapC_N"/>
    <property type="match status" value="1"/>
</dbReference>
<dbReference type="InterPro" id="IPR018030">
    <property type="entry name" value="Fimbrial_membr_usher_CS"/>
</dbReference>
<evidence type="ECO:0000259" key="12">
    <source>
        <dbReference type="Pfam" id="PF13954"/>
    </source>
</evidence>
<dbReference type="EMBL" id="CP162607">
    <property type="protein sequence ID" value="XDK39220.1"/>
    <property type="molecule type" value="Genomic_DNA"/>
</dbReference>
<dbReference type="Pfam" id="PF13953">
    <property type="entry name" value="PapC_C"/>
    <property type="match status" value="1"/>
</dbReference>
<dbReference type="Pfam" id="PF00577">
    <property type="entry name" value="Usher"/>
    <property type="match status" value="1"/>
</dbReference>
<sequence length="847" mass="91490">MSTISAGLQRLAVRLLLCIAIVSASRWAQADALEFDPRFLHGERGTGTDVSRFQHASAVPEGDPLLDLVINEQWSGRWPVPLRRQGQDVQASPCYSDALLQTLGIDQAQLAASVREQLQQADGCLPLSALGLEASEHLDFSGLRLSLKVAQQAMLYTPRDYLPPEQWDSGTPAAFVDYRLNLFSQHNRSDDQRWSQTFLGLRSGVNAGAWYWRHEGTLQVGDGIERGYQPVRTYVQRDVVPWRAQLTLGEAYSRGEVFDSIAYVGLGLGSDERMLPASQRGFAPTVSGIAYSTALLTIRQRGVVLHESTVPAGPFEINDLYANGFSDDLQVTLREADGNERTFIVPYQAAPLALRPGASRFDFSLGRWRDGLGATAAEHVQGSWQQGLNNRLSLHGGVLGADGYQSAALGATLNSPLGAVALTVLQSRAALGEPDQTSGQALRLNWRQVMASSMTDLNASLTSSDYGYLGFNDFARTQHNPSVALLELPRSRLRASLALNQGLGEQGGRVQLQATRTQRWGQAGSDLSYSVGYFHHHGVMGYGITASREQYASTGHRNQVGLTLSMPLGDTRRSSLVSTLSSDGRGQAVSNTRLNTTAGEHSQWGYGLGLTTRHAPNDDTAGLDANLLYRGPVAEVSGSLAQHSDYRQASLGVRGALVGHAAGLTGAQSLGESFAIVHAPGAARARLKQAPQVQLDARGYGVLPHLTPYSVNTVELDPKGTSQDVELQISSQRVVPRAGAASLLYYPTRSGRSALIDARREDGSALPFGAQVLDERGEELGMVGQGSRLHVRGINEQGRLQVRWGEGLEQHCTLFYQLPDSKQKARAPIVLTATCGAAGNDRLQAWL</sequence>
<keyword evidence="7 9" id="KW-0472">Membrane</keyword>
<comment type="similarity">
    <text evidence="2 9">Belongs to the fimbrial export usher family.</text>
</comment>
<evidence type="ECO:0000256" key="10">
    <source>
        <dbReference type="SAM" id="SignalP"/>
    </source>
</evidence>
<gene>
    <name evidence="13" type="ORF">AB4Y39_11280</name>
</gene>
<evidence type="ECO:0000256" key="3">
    <source>
        <dbReference type="ARBA" id="ARBA00022448"/>
    </source>
</evidence>
<accession>A0AB39I8R5</accession>
<dbReference type="SUPFAM" id="SSF141729">
    <property type="entry name" value="FimD N-terminal domain-like"/>
    <property type="match status" value="1"/>
</dbReference>
<evidence type="ECO:0000256" key="4">
    <source>
        <dbReference type="ARBA" id="ARBA00022452"/>
    </source>
</evidence>
<dbReference type="GO" id="GO:0015473">
    <property type="term" value="F:fimbrial usher porin activity"/>
    <property type="evidence" value="ECO:0007669"/>
    <property type="project" value="InterPro"/>
</dbReference>
<feature type="domain" description="PapC-like C-terminal" evidence="11">
    <location>
        <begin position="755"/>
        <end position="819"/>
    </location>
</feature>
<keyword evidence="6 10" id="KW-0732">Signal</keyword>
<evidence type="ECO:0000256" key="2">
    <source>
        <dbReference type="ARBA" id="ARBA00008064"/>
    </source>
</evidence>
<comment type="subcellular location">
    <subcellularLocation>
        <location evidence="1 9">Cell outer membrane</location>
        <topology evidence="1 9">Multi-pass membrane protein</topology>
    </subcellularLocation>
</comment>
<evidence type="ECO:0000256" key="9">
    <source>
        <dbReference type="RuleBase" id="RU003884"/>
    </source>
</evidence>
<dbReference type="GO" id="GO:0009279">
    <property type="term" value="C:cell outer membrane"/>
    <property type="evidence" value="ECO:0007669"/>
    <property type="project" value="UniProtKB-SubCell"/>
</dbReference>
<dbReference type="Gene3D" id="2.60.40.3110">
    <property type="match status" value="1"/>
</dbReference>
<name>A0AB39I8R5_9PSED</name>
<reference evidence="13" key="1">
    <citation type="submission" date="2024-07" db="EMBL/GenBank/DDBJ databases">
        <title>Identification and characteristics of a novel species of coltsfoot's symbiotic bacteria.</title>
        <authorList>
            <person name="Juszczyk A."/>
            <person name="Jasielczuk I."/>
            <person name="Gurgul A."/>
            <person name="Rogala M."/>
            <person name="Kowalczyk A."/>
            <person name="Szmatola T."/>
            <person name="Kosecka-Strojek M."/>
            <person name="Arent Z."/>
            <person name="Latowski D."/>
        </authorList>
    </citation>
    <scope>NUCLEOTIDE SEQUENCE</scope>
    <source>
        <strain evidence="13">Hg7Tf</strain>
    </source>
</reference>
<dbReference type="RefSeq" id="WP_368491695.1">
    <property type="nucleotide sequence ID" value="NZ_CP162607.1"/>
</dbReference>
<evidence type="ECO:0000256" key="1">
    <source>
        <dbReference type="ARBA" id="ARBA00004571"/>
    </source>
</evidence>
<dbReference type="InterPro" id="IPR025885">
    <property type="entry name" value="PapC_N"/>
</dbReference>
<feature type="domain" description="PapC N-terminal" evidence="12">
    <location>
        <begin position="34"/>
        <end position="181"/>
    </location>
</feature>
<dbReference type="InterPro" id="IPR000015">
    <property type="entry name" value="Fimb_usher"/>
</dbReference>
<dbReference type="PROSITE" id="PS01151">
    <property type="entry name" value="FIMBRIAL_USHER"/>
    <property type="match status" value="1"/>
</dbReference>
<feature type="signal peptide" evidence="10">
    <location>
        <begin position="1"/>
        <end position="30"/>
    </location>
</feature>
<evidence type="ECO:0000256" key="8">
    <source>
        <dbReference type="ARBA" id="ARBA00023237"/>
    </source>
</evidence>
<dbReference type="AlphaFoldDB" id="A0AB39I8R5"/>
<dbReference type="PANTHER" id="PTHR30451">
    <property type="entry name" value="OUTER MEMBRANE USHER PROTEIN"/>
    <property type="match status" value="1"/>
</dbReference>
<organism evidence="13">
    <name type="scientific">Pseudomonas sp. Hg7Tf</name>
    <dbReference type="NCBI Taxonomy" id="3236988"/>
    <lineage>
        <taxon>Bacteria</taxon>
        <taxon>Pseudomonadati</taxon>
        <taxon>Pseudomonadota</taxon>
        <taxon>Gammaproteobacteria</taxon>
        <taxon>Pseudomonadales</taxon>
        <taxon>Pseudomonadaceae</taxon>
        <taxon>Pseudomonas</taxon>
    </lineage>
</organism>
<keyword evidence="4" id="KW-1134">Transmembrane beta strand</keyword>
<evidence type="ECO:0000256" key="6">
    <source>
        <dbReference type="ARBA" id="ARBA00022729"/>
    </source>
</evidence>
<protein>
    <submittedName>
        <fullName evidence="13">Fimbria/pilus outer membrane usher protein</fullName>
    </submittedName>
</protein>
<feature type="chain" id="PRO_5044190040" evidence="10">
    <location>
        <begin position="31"/>
        <end position="847"/>
    </location>
</feature>
<dbReference type="InterPro" id="IPR043142">
    <property type="entry name" value="PapC-like_C_sf"/>
</dbReference>
<keyword evidence="3 9" id="KW-0813">Transport</keyword>
<keyword evidence="5 9" id="KW-0812">Transmembrane</keyword>
<evidence type="ECO:0000256" key="5">
    <source>
        <dbReference type="ARBA" id="ARBA00022692"/>
    </source>
</evidence>
<dbReference type="Gene3D" id="2.60.40.2610">
    <property type="entry name" value="Outer membrane usher protein FimD, plug domain"/>
    <property type="match status" value="1"/>
</dbReference>
<keyword evidence="9" id="KW-1029">Fimbrium biogenesis</keyword>